<protein>
    <recommendedName>
        <fullName evidence="6">poly(A)-specific ribonuclease</fullName>
        <ecNumber evidence="6">3.1.13.4</ecNumber>
    </recommendedName>
    <alternativeName>
        <fullName evidence="19">Carbon catabolite repressor protein 4</fullName>
    </alternativeName>
    <alternativeName>
        <fullName evidence="20">Cytoplasmic deadenylase</fullName>
    </alternativeName>
    <alternativeName>
        <fullName evidence="21">Glucose-repressible alcohol dehydrogenase transcriptional effector</fullName>
    </alternativeName>
</protein>
<evidence type="ECO:0000256" key="22">
    <source>
        <dbReference type="SAM" id="MobiDB-lite"/>
    </source>
</evidence>
<name>A0A8H7ZN67_9FUNG</name>
<dbReference type="OrthoDB" id="428734at2759"/>
<dbReference type="GO" id="GO:0005737">
    <property type="term" value="C:cytoplasm"/>
    <property type="evidence" value="ECO:0007669"/>
    <property type="project" value="UniProtKB-SubCell"/>
</dbReference>
<comment type="caution">
    <text evidence="24">The sequence shown here is derived from an EMBL/GenBank/DDBJ whole genome shotgun (WGS) entry which is preliminary data.</text>
</comment>
<dbReference type="Pfam" id="PF13855">
    <property type="entry name" value="LRR_8"/>
    <property type="match status" value="1"/>
</dbReference>
<sequence length="679" mass="74500">MAPIPQAYQNGLQRYPLYLKQALPAHLSALHGQVPATSQSLAAGDEGIVLWVGGGRSAERVVLLLVKRGKSWKRCRHRGWDTRSPGGGGSRARGGLQKNGPHGGPAARLPTAETIPPLQSSTAGPAPAMTIAAPGKYHEEQLKAAANSRNSSGPHSHARAAAFQARQNPLVATLSESSVLSSVNSLLMSSMDKRVAAAATPTTASAENTPSQKWSALDMGGMGLKNVSPALFRYTFLTTLYLNHNNLSQLPPEFSLLRNVTTLDVSGNKLTCLPPELGMLTKLKELLLCDNSITTIPFELGTLYQLQTIALEGNPLNEGFKSMLQKDGTQALIAYLREHMPGRRRLRYFRARISARRLISIRDTLWAIYGQHALACRGLRRRLGASADCGAIEAAQYDELFRVQLSQADYDSVFWPKSRAKTMTEWERRTVDGCATFFKATKFKLIDKHLVEFSQLALQREDFRKTEDVFNRMMNKDNIAVLALLENRETRTRLLVANAHIHWDPHYRDVKLVQVAMLMEELHKWAAKCIKAPPAGRSSPSTAATSAAAKASEGPPQPAACTTPEKLPMVICGDFNSLVNSGVYQFLSRGSVQHGHDDFGKHAYGNFTSEGLSHPFSLKSAYMGEHELPFTNHTPTFSDVIDYIWYSSNTLTPTGLLGPIDKAYMSGVVGLPNFHFPSE</sequence>
<feature type="region of interest" description="Disordered" evidence="22">
    <location>
        <begin position="77"/>
        <end position="129"/>
    </location>
</feature>
<keyword evidence="9" id="KW-0540">Nuclease</keyword>
<evidence type="ECO:0000256" key="11">
    <source>
        <dbReference type="ARBA" id="ARBA00022737"/>
    </source>
</evidence>
<keyword evidence="12" id="KW-0378">Hydrolase</keyword>
<dbReference type="GO" id="GO:0004535">
    <property type="term" value="F:poly(A)-specific ribonuclease activity"/>
    <property type="evidence" value="ECO:0007669"/>
    <property type="project" value="UniProtKB-EC"/>
</dbReference>
<evidence type="ECO:0000256" key="17">
    <source>
        <dbReference type="ARBA" id="ARBA00023163"/>
    </source>
</evidence>
<dbReference type="EMBL" id="JAEFCI010012121">
    <property type="protein sequence ID" value="KAG5456199.1"/>
    <property type="molecule type" value="Genomic_DNA"/>
</dbReference>
<feature type="domain" description="Endonuclease/exonuclease/phosphatase" evidence="23">
    <location>
        <begin position="564"/>
        <end position="659"/>
    </location>
</feature>
<reference evidence="24 25" key="1">
    <citation type="journal article" name="Sci. Rep.">
        <title>Genome-scale phylogenetic analyses confirm Olpidium as the closest living zoosporic fungus to the non-flagellated, terrestrial fungi.</title>
        <authorList>
            <person name="Chang Y."/>
            <person name="Rochon D."/>
            <person name="Sekimoto S."/>
            <person name="Wang Y."/>
            <person name="Chovatia M."/>
            <person name="Sandor L."/>
            <person name="Salamov A."/>
            <person name="Grigoriev I.V."/>
            <person name="Stajich J.E."/>
            <person name="Spatafora J.W."/>
        </authorList>
    </citation>
    <scope>NUCLEOTIDE SEQUENCE [LARGE SCALE GENOMIC DNA]</scope>
    <source>
        <strain evidence="24">S191</strain>
    </source>
</reference>
<keyword evidence="13" id="KW-0269">Exonuclease</keyword>
<dbReference type="Gene3D" id="3.80.10.10">
    <property type="entry name" value="Ribonuclease Inhibitor"/>
    <property type="match status" value="1"/>
</dbReference>
<dbReference type="InterPro" id="IPR005135">
    <property type="entry name" value="Endo/exonuclease/phosphatase"/>
</dbReference>
<evidence type="ECO:0000256" key="16">
    <source>
        <dbReference type="ARBA" id="ARBA00023015"/>
    </source>
</evidence>
<keyword evidence="7" id="KW-0963">Cytoplasm</keyword>
<keyword evidence="11" id="KW-0677">Repeat</keyword>
<evidence type="ECO:0000256" key="6">
    <source>
        <dbReference type="ARBA" id="ARBA00012161"/>
    </source>
</evidence>
<keyword evidence="14" id="KW-0460">Magnesium</keyword>
<evidence type="ECO:0000313" key="24">
    <source>
        <dbReference type="EMBL" id="KAG5456199.1"/>
    </source>
</evidence>
<evidence type="ECO:0000256" key="3">
    <source>
        <dbReference type="ARBA" id="ARBA00004123"/>
    </source>
</evidence>
<evidence type="ECO:0000256" key="13">
    <source>
        <dbReference type="ARBA" id="ARBA00022839"/>
    </source>
</evidence>
<keyword evidence="25" id="KW-1185">Reference proteome</keyword>
<proteinExistence type="inferred from homology"/>
<dbReference type="Gene3D" id="3.60.10.10">
    <property type="entry name" value="Endonuclease/exonuclease/phosphatase"/>
    <property type="match status" value="1"/>
</dbReference>
<evidence type="ECO:0000256" key="8">
    <source>
        <dbReference type="ARBA" id="ARBA00022614"/>
    </source>
</evidence>
<dbReference type="PANTHER" id="PTHR12121:SF100">
    <property type="entry name" value="POLY(A)-SPECIFIC RIBONUCLEASE"/>
    <property type="match status" value="1"/>
</dbReference>
<evidence type="ECO:0000313" key="25">
    <source>
        <dbReference type="Proteomes" id="UP000673691"/>
    </source>
</evidence>
<evidence type="ECO:0000256" key="20">
    <source>
        <dbReference type="ARBA" id="ARBA00031469"/>
    </source>
</evidence>
<dbReference type="SMART" id="SM00369">
    <property type="entry name" value="LRR_TYP"/>
    <property type="match status" value="3"/>
</dbReference>
<keyword evidence="15" id="KW-0694">RNA-binding</keyword>
<evidence type="ECO:0000256" key="1">
    <source>
        <dbReference type="ARBA" id="ARBA00001663"/>
    </source>
</evidence>
<dbReference type="PANTHER" id="PTHR12121">
    <property type="entry name" value="CARBON CATABOLITE REPRESSOR PROTEIN 4"/>
    <property type="match status" value="1"/>
</dbReference>
<dbReference type="PROSITE" id="PS51450">
    <property type="entry name" value="LRR"/>
    <property type="match status" value="1"/>
</dbReference>
<evidence type="ECO:0000256" key="21">
    <source>
        <dbReference type="ARBA" id="ARBA00033317"/>
    </source>
</evidence>
<comment type="similarity">
    <text evidence="5">Belongs to the CCR4/nocturin family.</text>
</comment>
<dbReference type="GO" id="GO:0005634">
    <property type="term" value="C:nucleus"/>
    <property type="evidence" value="ECO:0007669"/>
    <property type="project" value="UniProtKB-SubCell"/>
</dbReference>
<dbReference type="Pfam" id="PF03372">
    <property type="entry name" value="Exo_endo_phos"/>
    <property type="match status" value="1"/>
</dbReference>
<dbReference type="Proteomes" id="UP000673691">
    <property type="component" value="Unassembled WGS sequence"/>
</dbReference>
<dbReference type="GO" id="GO:0046872">
    <property type="term" value="F:metal ion binding"/>
    <property type="evidence" value="ECO:0007669"/>
    <property type="project" value="UniProtKB-KW"/>
</dbReference>
<dbReference type="SUPFAM" id="SSF56219">
    <property type="entry name" value="DNase I-like"/>
    <property type="match status" value="1"/>
</dbReference>
<comment type="catalytic activity">
    <reaction evidence="1">
        <text>Exonucleolytic cleavage of poly(A) to 5'-AMP.</text>
        <dbReference type="EC" id="3.1.13.4"/>
    </reaction>
</comment>
<evidence type="ECO:0000259" key="23">
    <source>
        <dbReference type="Pfam" id="PF03372"/>
    </source>
</evidence>
<evidence type="ECO:0000256" key="9">
    <source>
        <dbReference type="ARBA" id="ARBA00022722"/>
    </source>
</evidence>
<evidence type="ECO:0000256" key="19">
    <source>
        <dbReference type="ARBA" id="ARBA00030493"/>
    </source>
</evidence>
<feature type="compositionally biased region" description="Low complexity" evidence="22">
    <location>
        <begin position="533"/>
        <end position="552"/>
    </location>
</feature>
<evidence type="ECO:0000256" key="18">
    <source>
        <dbReference type="ARBA" id="ARBA00023242"/>
    </source>
</evidence>
<keyword evidence="17" id="KW-0804">Transcription</keyword>
<keyword evidence="16" id="KW-0805">Transcription regulation</keyword>
<comment type="subcellular location">
    <subcellularLocation>
        <location evidence="4">Cytoplasm</location>
    </subcellularLocation>
    <subcellularLocation>
        <location evidence="3">Nucleus</location>
    </subcellularLocation>
</comment>
<dbReference type="AlphaFoldDB" id="A0A8H7ZN67"/>
<evidence type="ECO:0000256" key="15">
    <source>
        <dbReference type="ARBA" id="ARBA00022884"/>
    </source>
</evidence>
<gene>
    <name evidence="24" type="ORF">BJ554DRAFT_4124</name>
</gene>
<accession>A0A8H7ZN67</accession>
<dbReference type="InterPro" id="IPR001611">
    <property type="entry name" value="Leu-rich_rpt"/>
</dbReference>
<evidence type="ECO:0000256" key="10">
    <source>
        <dbReference type="ARBA" id="ARBA00022723"/>
    </source>
</evidence>
<dbReference type="Pfam" id="PF00560">
    <property type="entry name" value="LRR_1"/>
    <property type="match status" value="1"/>
</dbReference>
<dbReference type="InterPro" id="IPR050410">
    <property type="entry name" value="CCR4/nocturin_mRNA_transcr"/>
</dbReference>
<dbReference type="InterPro" id="IPR003591">
    <property type="entry name" value="Leu-rich_rpt_typical-subtyp"/>
</dbReference>
<dbReference type="InterPro" id="IPR036691">
    <property type="entry name" value="Endo/exonu/phosph_ase_sf"/>
</dbReference>
<dbReference type="EC" id="3.1.13.4" evidence="6"/>
<comment type="cofactor">
    <cofactor evidence="2">
        <name>Mg(2+)</name>
        <dbReference type="ChEBI" id="CHEBI:18420"/>
    </cofactor>
</comment>
<keyword evidence="18" id="KW-0539">Nucleus</keyword>
<evidence type="ECO:0000256" key="12">
    <source>
        <dbReference type="ARBA" id="ARBA00022801"/>
    </source>
</evidence>
<dbReference type="GO" id="GO:0003723">
    <property type="term" value="F:RNA binding"/>
    <property type="evidence" value="ECO:0007669"/>
    <property type="project" value="UniProtKB-KW"/>
</dbReference>
<keyword evidence="10" id="KW-0479">Metal-binding</keyword>
<organism evidence="24 25">
    <name type="scientific">Olpidium bornovanus</name>
    <dbReference type="NCBI Taxonomy" id="278681"/>
    <lineage>
        <taxon>Eukaryota</taxon>
        <taxon>Fungi</taxon>
        <taxon>Fungi incertae sedis</taxon>
        <taxon>Olpidiomycota</taxon>
        <taxon>Olpidiomycotina</taxon>
        <taxon>Olpidiomycetes</taxon>
        <taxon>Olpidiales</taxon>
        <taxon>Olpidiaceae</taxon>
        <taxon>Olpidium</taxon>
    </lineage>
</organism>
<evidence type="ECO:0000256" key="5">
    <source>
        <dbReference type="ARBA" id="ARBA00010774"/>
    </source>
</evidence>
<feature type="region of interest" description="Disordered" evidence="22">
    <location>
        <begin position="533"/>
        <end position="560"/>
    </location>
</feature>
<evidence type="ECO:0000256" key="2">
    <source>
        <dbReference type="ARBA" id="ARBA00001946"/>
    </source>
</evidence>
<dbReference type="SUPFAM" id="SSF52058">
    <property type="entry name" value="L domain-like"/>
    <property type="match status" value="1"/>
</dbReference>
<evidence type="ECO:0000256" key="14">
    <source>
        <dbReference type="ARBA" id="ARBA00022842"/>
    </source>
</evidence>
<evidence type="ECO:0000256" key="7">
    <source>
        <dbReference type="ARBA" id="ARBA00022490"/>
    </source>
</evidence>
<dbReference type="InterPro" id="IPR032675">
    <property type="entry name" value="LRR_dom_sf"/>
</dbReference>
<evidence type="ECO:0000256" key="4">
    <source>
        <dbReference type="ARBA" id="ARBA00004496"/>
    </source>
</evidence>
<keyword evidence="8" id="KW-0433">Leucine-rich repeat</keyword>